<organism evidence="3 4">
    <name type="scientific">Rhizobium multihospitium</name>
    <dbReference type="NCBI Taxonomy" id="410764"/>
    <lineage>
        <taxon>Bacteria</taxon>
        <taxon>Pseudomonadati</taxon>
        <taxon>Pseudomonadota</taxon>
        <taxon>Alphaproteobacteria</taxon>
        <taxon>Hyphomicrobiales</taxon>
        <taxon>Rhizobiaceae</taxon>
        <taxon>Rhizobium/Agrobacterium group</taxon>
        <taxon>Rhizobium</taxon>
    </lineage>
</organism>
<keyword evidence="1" id="KW-0732">Signal</keyword>
<reference evidence="4" key="1">
    <citation type="submission" date="2016-08" db="EMBL/GenBank/DDBJ databases">
        <authorList>
            <person name="Varghese N."/>
            <person name="Submissions Spin"/>
        </authorList>
    </citation>
    <scope>NUCLEOTIDE SEQUENCE [LARGE SCALE GENOMIC DNA]</scope>
    <source>
        <strain evidence="4">HAMBI 2975</strain>
    </source>
</reference>
<dbReference type="AlphaFoldDB" id="A0A1C3UWU7"/>
<dbReference type="InterPro" id="IPR025538">
    <property type="entry name" value="DUF4424"/>
</dbReference>
<evidence type="ECO:0000256" key="1">
    <source>
        <dbReference type="SAM" id="SignalP"/>
    </source>
</evidence>
<dbReference type="RefSeq" id="WP_092709670.1">
    <property type="nucleotide sequence ID" value="NZ_FMAG01000002.1"/>
</dbReference>
<accession>A0A1C3UWU7</accession>
<dbReference type="Gene3D" id="2.60.40.3680">
    <property type="match status" value="2"/>
</dbReference>
<evidence type="ECO:0000313" key="4">
    <source>
        <dbReference type="Proteomes" id="UP000199101"/>
    </source>
</evidence>
<feature type="signal peptide" evidence="1">
    <location>
        <begin position="1"/>
        <end position="20"/>
    </location>
</feature>
<dbReference type="Pfam" id="PF14415">
    <property type="entry name" value="DUF4424"/>
    <property type="match status" value="1"/>
</dbReference>
<feature type="domain" description="DUF4424" evidence="2">
    <location>
        <begin position="20"/>
        <end position="327"/>
    </location>
</feature>
<gene>
    <name evidence="3" type="ORF">GA0061103_2774</name>
</gene>
<feature type="chain" id="PRO_5008683591" description="DUF4424 domain-containing protein" evidence="1">
    <location>
        <begin position="21"/>
        <end position="335"/>
    </location>
</feature>
<sequence length="335" mass="36742">MRKIVSLAALPAMFAAPVMANDTMAELKTGGLAYVRTGDISMDQEKLFISAEQVRVDYVFENTSDKDVESVVAFPMPDIKGDIDSMVDAGNVDSDNFLGFTVTQDGKAITPTLQQRVSVAGVDMTDELKAHGVPLLPLSKAATDAVAKLPIDVLEDWTARGLIADDEYDADGQGMKHHPTPMWTLHTTYWWRTKFPAKARIAVEHRYKPSVGGTVAITFAGNEDYQKQQLQNYRAKYCLDETFLKTAVKLAAAADKGGRGYTESWISYVLTTGANWSGPIKHFELTVDKGNPENYISFCGTNVKKIGATTFQITAQDFYPEHDLDILILAAAAVN</sequence>
<dbReference type="STRING" id="410764.GA0061103_2774"/>
<keyword evidence="4" id="KW-1185">Reference proteome</keyword>
<evidence type="ECO:0000313" key="3">
    <source>
        <dbReference type="EMBL" id="SCB19931.1"/>
    </source>
</evidence>
<protein>
    <recommendedName>
        <fullName evidence="2">DUF4424 domain-containing protein</fullName>
    </recommendedName>
</protein>
<evidence type="ECO:0000259" key="2">
    <source>
        <dbReference type="Pfam" id="PF14415"/>
    </source>
</evidence>
<name>A0A1C3UWU7_9HYPH</name>
<proteinExistence type="predicted"/>
<dbReference type="EMBL" id="FMAG01000002">
    <property type="protein sequence ID" value="SCB19931.1"/>
    <property type="molecule type" value="Genomic_DNA"/>
</dbReference>
<dbReference type="Proteomes" id="UP000199101">
    <property type="component" value="Unassembled WGS sequence"/>
</dbReference>
<dbReference type="OrthoDB" id="7299818at2"/>